<dbReference type="InterPro" id="IPR002052">
    <property type="entry name" value="DNA_methylase_N6_adenine_CS"/>
</dbReference>
<protein>
    <submittedName>
        <fullName evidence="2">Methyltransferase-like protein 4</fullName>
    </submittedName>
</protein>
<dbReference type="PROSITE" id="PS51143">
    <property type="entry name" value="MT_A70"/>
    <property type="match status" value="1"/>
</dbReference>
<accession>A0A0N4V3U2</accession>
<dbReference type="GO" id="GO:0008168">
    <property type="term" value="F:methyltransferase activity"/>
    <property type="evidence" value="ECO:0007669"/>
    <property type="project" value="InterPro"/>
</dbReference>
<dbReference type="PANTHER" id="PTHR12829">
    <property type="entry name" value="N6-ADENOSINE-METHYLTRANSFERASE"/>
    <property type="match status" value="1"/>
</dbReference>
<dbReference type="PANTHER" id="PTHR12829:SF4">
    <property type="entry name" value="N(6)-ADENINE-SPECIFIC METHYLTRANSFERASE METTL4"/>
    <property type="match status" value="1"/>
</dbReference>
<evidence type="ECO:0000313" key="2">
    <source>
        <dbReference type="WBParaSite" id="EVEC_0000473901-mRNA-1"/>
    </source>
</evidence>
<dbReference type="GO" id="GO:0003676">
    <property type="term" value="F:nucleic acid binding"/>
    <property type="evidence" value="ECO:0007669"/>
    <property type="project" value="InterPro"/>
</dbReference>
<proteinExistence type="inferred from homology"/>
<reference evidence="2" key="1">
    <citation type="submission" date="2017-02" db="UniProtKB">
        <authorList>
            <consortium name="WormBaseParasite"/>
        </authorList>
    </citation>
    <scope>IDENTIFICATION</scope>
</reference>
<organism evidence="2">
    <name type="scientific">Enterobius vermicularis</name>
    <name type="common">Human pinworm</name>
    <dbReference type="NCBI Taxonomy" id="51028"/>
    <lineage>
        <taxon>Eukaryota</taxon>
        <taxon>Metazoa</taxon>
        <taxon>Ecdysozoa</taxon>
        <taxon>Nematoda</taxon>
        <taxon>Chromadorea</taxon>
        <taxon>Rhabditida</taxon>
        <taxon>Spirurina</taxon>
        <taxon>Oxyuridomorpha</taxon>
        <taxon>Oxyuroidea</taxon>
        <taxon>Oxyuridae</taxon>
        <taxon>Enterobius</taxon>
    </lineage>
</organism>
<dbReference type="InterPro" id="IPR029063">
    <property type="entry name" value="SAM-dependent_MTases_sf"/>
</dbReference>
<evidence type="ECO:0000256" key="1">
    <source>
        <dbReference type="PROSITE-ProRule" id="PRU00489"/>
    </source>
</evidence>
<dbReference type="PROSITE" id="PS00092">
    <property type="entry name" value="N6_MTASE"/>
    <property type="match status" value="1"/>
</dbReference>
<comment type="similarity">
    <text evidence="1">Belongs to the MT-A70-like family.</text>
</comment>
<dbReference type="Pfam" id="PF05063">
    <property type="entry name" value="MT-A70"/>
    <property type="match status" value="1"/>
</dbReference>
<sequence length="419" mass="48067">MFLASNAVALLSPGLYEIISPFRMNTQVDRLLRDAPTKRRKRKHLKQQALNVPDNWLEKRILLLQVCEHVERCYEDFCRGTLLPNVLPNGTEEDLKNAVAKASALLANADFSKMGFYIAQSKDSSLTEVFLNEDINVLSNVPSECTLWNNCKQNSVLLMFNNEEFVVPPNCSFILGDVRLSRHLIFRKKMTFLFSFLGGLHFDLIVLDPPWDNKSVRRKKDFAICAGIHILPVDVLERAPFSCASSYFIVLHLVLFRQYDTFEYSELFDLRLSELLADEGFVVIWMTNNEHVRSTVTSFLKCHCLRQLAVWHWLKVTKFGEKVCEFLPAHKVPFESFLIACKKSLNQLTDNFVNNFVIVSTPCSVHSRKPPILPVLENLIGFKAKSCLELFGRYLLPSTVTVGFEALKLQNKRLFANEH</sequence>
<dbReference type="WBParaSite" id="EVEC_0000473901-mRNA-1">
    <property type="protein sequence ID" value="EVEC_0000473901-mRNA-1"/>
    <property type="gene ID" value="EVEC_0000473901"/>
</dbReference>
<name>A0A0N4V3U2_ENTVE</name>
<dbReference type="InterPro" id="IPR007757">
    <property type="entry name" value="MT-A70-like"/>
</dbReference>
<dbReference type="SUPFAM" id="SSF53335">
    <property type="entry name" value="S-adenosyl-L-methionine-dependent methyltransferases"/>
    <property type="match status" value="1"/>
</dbReference>
<dbReference type="GO" id="GO:0005634">
    <property type="term" value="C:nucleus"/>
    <property type="evidence" value="ECO:0007669"/>
    <property type="project" value="TreeGrafter"/>
</dbReference>
<dbReference type="AlphaFoldDB" id="A0A0N4V3U2"/>
<dbReference type="GO" id="GO:0032259">
    <property type="term" value="P:methylation"/>
    <property type="evidence" value="ECO:0007669"/>
    <property type="project" value="InterPro"/>
</dbReference>